<name>A0A4D4J6C5_9PSEU</name>
<sequence length="94" mass="9995">MSFLTGNKRGLSNLYLKRKEAALFQEIPPINGYPAVIFDEYADQRSRGACSVAVGMSDTLILAVPVQGTPQTKDPCGIAQQAAGLIIENIKGGV</sequence>
<reference evidence="2" key="1">
    <citation type="submission" date="2019-04" db="EMBL/GenBank/DDBJ databases">
        <title>Draft genome sequence of Pseudonocardiaceae bacterium SL3-2-4.</title>
        <authorList>
            <person name="Ningsih F."/>
            <person name="Yokota A."/>
            <person name="Sakai Y."/>
            <person name="Nanatani K."/>
            <person name="Yabe S."/>
            <person name="Oetari A."/>
            <person name="Sjamsuridzal W."/>
        </authorList>
    </citation>
    <scope>NUCLEOTIDE SEQUENCE [LARGE SCALE GENOMIC DNA]</scope>
    <source>
        <strain evidence="2">SL3-2-4</strain>
    </source>
</reference>
<organism evidence="1 2">
    <name type="scientific">Gandjariella thermophila</name>
    <dbReference type="NCBI Taxonomy" id="1931992"/>
    <lineage>
        <taxon>Bacteria</taxon>
        <taxon>Bacillati</taxon>
        <taxon>Actinomycetota</taxon>
        <taxon>Actinomycetes</taxon>
        <taxon>Pseudonocardiales</taxon>
        <taxon>Pseudonocardiaceae</taxon>
        <taxon>Gandjariella</taxon>
    </lineage>
</organism>
<proteinExistence type="predicted"/>
<dbReference type="EMBL" id="BJFL01000008">
    <property type="protein sequence ID" value="GDY30652.1"/>
    <property type="molecule type" value="Genomic_DNA"/>
</dbReference>
<comment type="caution">
    <text evidence="1">The sequence shown here is derived from an EMBL/GenBank/DDBJ whole genome shotgun (WGS) entry which is preliminary data.</text>
</comment>
<dbReference type="Proteomes" id="UP000298860">
    <property type="component" value="Unassembled WGS sequence"/>
</dbReference>
<dbReference type="AlphaFoldDB" id="A0A4D4J6C5"/>
<evidence type="ECO:0000313" key="2">
    <source>
        <dbReference type="Proteomes" id="UP000298860"/>
    </source>
</evidence>
<evidence type="ECO:0000313" key="1">
    <source>
        <dbReference type="EMBL" id="GDY30652.1"/>
    </source>
</evidence>
<keyword evidence="2" id="KW-1185">Reference proteome</keyword>
<dbReference type="InterPro" id="IPR024520">
    <property type="entry name" value="DUF3558"/>
</dbReference>
<protein>
    <recommendedName>
        <fullName evidence="3">IclR-ED domain-containing protein</fullName>
    </recommendedName>
</protein>
<accession>A0A4D4J6C5</accession>
<dbReference type="Pfam" id="PF12079">
    <property type="entry name" value="DUF3558"/>
    <property type="match status" value="1"/>
</dbReference>
<evidence type="ECO:0008006" key="3">
    <source>
        <dbReference type="Google" id="ProtNLM"/>
    </source>
</evidence>
<gene>
    <name evidence="1" type="ORF">GTS_22850</name>
</gene>